<keyword evidence="5 6" id="KW-0472">Membrane</keyword>
<evidence type="ECO:0000259" key="9">
    <source>
        <dbReference type="Pfam" id="PF04547"/>
    </source>
</evidence>
<dbReference type="PANTHER" id="PTHR12308">
    <property type="entry name" value="ANOCTAMIN"/>
    <property type="match status" value="1"/>
</dbReference>
<dbReference type="PANTHER" id="PTHR12308:SF83">
    <property type="entry name" value="ANOCTAMIN"/>
    <property type="match status" value="1"/>
</dbReference>
<evidence type="ECO:0000256" key="8">
    <source>
        <dbReference type="SAM" id="SignalP"/>
    </source>
</evidence>
<sequence length="614" mass="71388">MLIPAAVVGLLCFLFGIFSLNTDIAVDDICNMDIIMCPRCDKYCDYWRLSESCTYAKIQHFIDNPATIFFAVFMSFWATLYMELWKRYSSEIAHRWGLTGFDLLAEPPRPEYLMKLANAKKRKLNVVTLIEEPAVSYWKVKLPSMILSFSVVMLWILLTLAVVFGITVYRMSLMTSEIIYSYSIHYTIYTVPVIAACVNLICIQLLSFLYEKLAHKLTEMEIHRTQTEYDDSHTLKSYLFQFVNYYSSIFYIAFLKGKFVGYPAKYNRIFGFRQEECNPGGCLMELSIQLGIIMIGKQAINSLLEMTIPLAIKMYKTFKVSTGIERAEKETQQNIIICCNQWTEDYKLNEFSQTCLFQEYLEMVLQYGFVTIFVTAFPLAPLFALLNNIFEMRLDAQKFLKYYRRPVPTRVKNIGVWYQIMTTVGRISVISNAFILAFSSNFIPKLVYVMKLSEDHTERGYLNHSLAVFDVMDFEKGTAPEKSVFSNITTCRYPEYRSGPDEDPKYKRPLIYWQIMVARLAFIVAYQNLVSFVIMAVQWAIPDMPRKLNDQIKKEAYRTNEMILQYEAQQAKEKVRKRYRTAGSMSHLSQEEEGNDSRKSSSNRSSSLYYDAVA</sequence>
<keyword evidence="11" id="KW-1185">Reference proteome</keyword>
<comment type="caution">
    <text evidence="10">The sequence shown here is derived from an EMBL/GenBank/DDBJ whole genome shotgun (WGS) entry which is preliminary data.</text>
</comment>
<feature type="transmembrane region" description="Helical" evidence="6">
    <location>
        <begin position="66"/>
        <end position="85"/>
    </location>
</feature>
<dbReference type="Pfam" id="PF04547">
    <property type="entry name" value="Anoctamin"/>
    <property type="match status" value="1"/>
</dbReference>
<dbReference type="AlphaFoldDB" id="A0ABD2MIK0"/>
<feature type="transmembrane region" description="Helical" evidence="6">
    <location>
        <begin position="367"/>
        <end position="390"/>
    </location>
</feature>
<feature type="signal peptide" evidence="8">
    <location>
        <begin position="1"/>
        <end position="19"/>
    </location>
</feature>
<keyword evidence="4 6" id="KW-1133">Transmembrane helix</keyword>
<feature type="chain" id="PRO_5044885199" description="Anoctamin" evidence="8">
    <location>
        <begin position="20"/>
        <end position="614"/>
    </location>
</feature>
<evidence type="ECO:0000256" key="6">
    <source>
        <dbReference type="RuleBase" id="RU280814"/>
    </source>
</evidence>
<dbReference type="InterPro" id="IPR007632">
    <property type="entry name" value="Anoctamin"/>
</dbReference>
<comment type="caution">
    <text evidence="6">Lacks conserved residue(s) required for the propagation of feature annotation.</text>
</comment>
<accession>A0ABD2MIK0</accession>
<feature type="transmembrane region" description="Helical" evidence="6">
    <location>
        <begin position="416"/>
        <end position="438"/>
    </location>
</feature>
<evidence type="ECO:0000313" key="11">
    <source>
        <dbReference type="Proteomes" id="UP001516400"/>
    </source>
</evidence>
<feature type="domain" description="Anoctamin transmembrane" evidence="9">
    <location>
        <begin position="1"/>
        <end position="555"/>
    </location>
</feature>
<keyword evidence="3 6" id="KW-0812">Transmembrane</keyword>
<evidence type="ECO:0000256" key="5">
    <source>
        <dbReference type="ARBA" id="ARBA00023136"/>
    </source>
</evidence>
<gene>
    <name evidence="10" type="ORF">HHI36_010363</name>
</gene>
<evidence type="ECO:0000256" key="1">
    <source>
        <dbReference type="ARBA" id="ARBA00004141"/>
    </source>
</evidence>
<proteinExistence type="inferred from homology"/>
<comment type="subcellular location">
    <subcellularLocation>
        <location evidence="1 6">Membrane</location>
        <topology evidence="1 6">Multi-pass membrane protein</topology>
    </subcellularLocation>
</comment>
<evidence type="ECO:0000256" key="3">
    <source>
        <dbReference type="ARBA" id="ARBA00022692"/>
    </source>
</evidence>
<evidence type="ECO:0000256" key="2">
    <source>
        <dbReference type="ARBA" id="ARBA00009671"/>
    </source>
</evidence>
<feature type="transmembrane region" description="Helical" evidence="6">
    <location>
        <begin position="517"/>
        <end position="541"/>
    </location>
</feature>
<protein>
    <recommendedName>
        <fullName evidence="6">Anoctamin</fullName>
    </recommendedName>
</protein>
<organism evidence="10 11">
    <name type="scientific">Cryptolaemus montrouzieri</name>
    <dbReference type="NCBI Taxonomy" id="559131"/>
    <lineage>
        <taxon>Eukaryota</taxon>
        <taxon>Metazoa</taxon>
        <taxon>Ecdysozoa</taxon>
        <taxon>Arthropoda</taxon>
        <taxon>Hexapoda</taxon>
        <taxon>Insecta</taxon>
        <taxon>Pterygota</taxon>
        <taxon>Neoptera</taxon>
        <taxon>Endopterygota</taxon>
        <taxon>Coleoptera</taxon>
        <taxon>Polyphaga</taxon>
        <taxon>Cucujiformia</taxon>
        <taxon>Coccinelloidea</taxon>
        <taxon>Coccinellidae</taxon>
        <taxon>Scymninae</taxon>
        <taxon>Scymnini</taxon>
        <taxon>Cryptolaemus</taxon>
    </lineage>
</organism>
<reference evidence="10 11" key="1">
    <citation type="journal article" date="2021" name="BMC Biol.">
        <title>Horizontally acquired antibacterial genes associated with adaptive radiation of ladybird beetles.</title>
        <authorList>
            <person name="Li H.S."/>
            <person name="Tang X.F."/>
            <person name="Huang Y.H."/>
            <person name="Xu Z.Y."/>
            <person name="Chen M.L."/>
            <person name="Du X.Y."/>
            <person name="Qiu B.Y."/>
            <person name="Chen P.T."/>
            <person name="Zhang W."/>
            <person name="Slipinski A."/>
            <person name="Escalona H.E."/>
            <person name="Waterhouse R.M."/>
            <person name="Zwick A."/>
            <person name="Pang H."/>
        </authorList>
    </citation>
    <scope>NUCLEOTIDE SEQUENCE [LARGE SCALE GENOMIC DNA]</scope>
    <source>
        <strain evidence="10">SYSU2018</strain>
    </source>
</reference>
<evidence type="ECO:0000256" key="4">
    <source>
        <dbReference type="ARBA" id="ARBA00022989"/>
    </source>
</evidence>
<dbReference type="EMBL" id="JABFTP020000001">
    <property type="protein sequence ID" value="KAL3266179.1"/>
    <property type="molecule type" value="Genomic_DNA"/>
</dbReference>
<feature type="region of interest" description="Disordered" evidence="7">
    <location>
        <begin position="575"/>
        <end position="614"/>
    </location>
</feature>
<name>A0ABD2MIK0_9CUCU</name>
<feature type="transmembrane region" description="Helical" evidence="6">
    <location>
        <begin position="189"/>
        <end position="210"/>
    </location>
</feature>
<dbReference type="Proteomes" id="UP001516400">
    <property type="component" value="Unassembled WGS sequence"/>
</dbReference>
<keyword evidence="8" id="KW-0732">Signal</keyword>
<dbReference type="GO" id="GO:0016020">
    <property type="term" value="C:membrane"/>
    <property type="evidence" value="ECO:0007669"/>
    <property type="project" value="UniProtKB-SubCell"/>
</dbReference>
<feature type="transmembrane region" description="Helical" evidence="6">
    <location>
        <begin position="146"/>
        <end position="169"/>
    </location>
</feature>
<dbReference type="InterPro" id="IPR049452">
    <property type="entry name" value="Anoctamin_TM"/>
</dbReference>
<evidence type="ECO:0000313" key="10">
    <source>
        <dbReference type="EMBL" id="KAL3266179.1"/>
    </source>
</evidence>
<comment type="similarity">
    <text evidence="2 6">Belongs to the anoctamin family.</text>
</comment>
<evidence type="ECO:0000256" key="7">
    <source>
        <dbReference type="SAM" id="MobiDB-lite"/>
    </source>
</evidence>